<dbReference type="OrthoDB" id="9813951at2"/>
<sequence>MTLLNDSLAISASGLRAQATRLRHVSENIANADTPGYHRKLTRFEPAGTIGQPPGTVRTGPVTLDPTAPERIYRPGHPLADASGHYQGSNVNLMIEIADAREAQRSYEANLKLFDQARQMSRGLLDLLRQ</sequence>
<dbReference type="InterPro" id="IPR001444">
    <property type="entry name" value="Flag_bb_rod_N"/>
</dbReference>
<evidence type="ECO:0000313" key="8">
    <source>
        <dbReference type="Proteomes" id="UP000295050"/>
    </source>
</evidence>
<dbReference type="PANTHER" id="PTHR30435:SF19">
    <property type="entry name" value="FLAGELLAR BASAL-BODY ROD PROTEIN FLGG"/>
    <property type="match status" value="1"/>
</dbReference>
<evidence type="ECO:0000256" key="1">
    <source>
        <dbReference type="ARBA" id="ARBA00004117"/>
    </source>
</evidence>
<keyword evidence="8" id="KW-1185">Reference proteome</keyword>
<dbReference type="PANTHER" id="PTHR30435">
    <property type="entry name" value="FLAGELLAR PROTEIN"/>
    <property type="match status" value="1"/>
</dbReference>
<gene>
    <name evidence="7" type="ORF">EV663_106141</name>
</gene>
<dbReference type="GO" id="GO:0009425">
    <property type="term" value="C:bacterial-type flagellum basal body"/>
    <property type="evidence" value="ECO:0007669"/>
    <property type="project" value="UniProtKB-SubCell"/>
</dbReference>
<organism evidence="7 8">
    <name type="scientific">Rhodovulum bhavnagarense</name>
    <dbReference type="NCBI Taxonomy" id="992286"/>
    <lineage>
        <taxon>Bacteria</taxon>
        <taxon>Pseudomonadati</taxon>
        <taxon>Pseudomonadota</taxon>
        <taxon>Alphaproteobacteria</taxon>
        <taxon>Rhodobacterales</taxon>
        <taxon>Paracoccaceae</taxon>
        <taxon>Rhodovulum</taxon>
    </lineage>
</organism>
<keyword evidence="7" id="KW-0966">Cell projection</keyword>
<name>A0A4R2REE4_9RHOB</name>
<dbReference type="AlphaFoldDB" id="A0A4R2REE4"/>
<comment type="similarity">
    <text evidence="2">Belongs to the flagella basal body rod proteins family.</text>
</comment>
<protein>
    <submittedName>
        <fullName evidence="7">Flagellar basal-body rod protein FlgC</fullName>
    </submittedName>
</protein>
<feature type="domain" description="Flagellar basal-body/hook protein C-terminal" evidence="6">
    <location>
        <begin position="83"/>
        <end position="126"/>
    </location>
</feature>
<evidence type="ECO:0000256" key="3">
    <source>
        <dbReference type="ARBA" id="ARBA00023143"/>
    </source>
</evidence>
<reference evidence="7 8" key="1">
    <citation type="submission" date="2019-03" db="EMBL/GenBank/DDBJ databases">
        <title>Genomic Encyclopedia of Type Strains, Phase IV (KMG-IV): sequencing the most valuable type-strain genomes for metagenomic binning, comparative biology and taxonomic classification.</title>
        <authorList>
            <person name="Goeker M."/>
        </authorList>
    </citation>
    <scope>NUCLEOTIDE SEQUENCE [LARGE SCALE GENOMIC DNA]</scope>
    <source>
        <strain evidence="7 8">DSM 24766</strain>
    </source>
</reference>
<dbReference type="EMBL" id="SLXU01000006">
    <property type="protein sequence ID" value="TCP61193.1"/>
    <property type="molecule type" value="Genomic_DNA"/>
</dbReference>
<evidence type="ECO:0000259" key="5">
    <source>
        <dbReference type="Pfam" id="PF00460"/>
    </source>
</evidence>
<dbReference type="NCBIfam" id="NF009275">
    <property type="entry name" value="PRK12632.1"/>
    <property type="match status" value="1"/>
</dbReference>
<dbReference type="GO" id="GO:0071978">
    <property type="term" value="P:bacterial-type flagellum-dependent swarming motility"/>
    <property type="evidence" value="ECO:0007669"/>
    <property type="project" value="TreeGrafter"/>
</dbReference>
<accession>A0A4R2REE4</accession>
<keyword evidence="7" id="KW-0969">Cilium</keyword>
<evidence type="ECO:0000256" key="4">
    <source>
        <dbReference type="SAM" id="MobiDB-lite"/>
    </source>
</evidence>
<comment type="caution">
    <text evidence="7">The sequence shown here is derived from an EMBL/GenBank/DDBJ whole genome shotgun (WGS) entry which is preliminary data.</text>
</comment>
<keyword evidence="7" id="KW-0282">Flagellum</keyword>
<keyword evidence="3" id="KW-0975">Bacterial flagellum</keyword>
<feature type="region of interest" description="Disordered" evidence="4">
    <location>
        <begin position="46"/>
        <end position="66"/>
    </location>
</feature>
<evidence type="ECO:0000259" key="6">
    <source>
        <dbReference type="Pfam" id="PF06429"/>
    </source>
</evidence>
<evidence type="ECO:0000256" key="2">
    <source>
        <dbReference type="ARBA" id="ARBA00009677"/>
    </source>
</evidence>
<proteinExistence type="inferred from homology"/>
<comment type="subcellular location">
    <subcellularLocation>
        <location evidence="1">Bacterial flagellum basal body</location>
    </subcellularLocation>
</comment>
<dbReference type="RefSeq" id="WP_132951369.1">
    <property type="nucleotide sequence ID" value="NZ_SLXU01000006.1"/>
</dbReference>
<dbReference type="Pfam" id="PF00460">
    <property type="entry name" value="Flg_bb_rod"/>
    <property type="match status" value="1"/>
</dbReference>
<dbReference type="Pfam" id="PF06429">
    <property type="entry name" value="Flg_bbr_C"/>
    <property type="match status" value="1"/>
</dbReference>
<evidence type="ECO:0000313" key="7">
    <source>
        <dbReference type="EMBL" id="TCP61193.1"/>
    </source>
</evidence>
<dbReference type="InterPro" id="IPR010930">
    <property type="entry name" value="Flg_bb/hook_C_dom"/>
</dbReference>
<dbReference type="Proteomes" id="UP000295050">
    <property type="component" value="Unassembled WGS sequence"/>
</dbReference>
<feature type="domain" description="Flagellar basal body rod protein N-terminal" evidence="5">
    <location>
        <begin position="10"/>
        <end position="37"/>
    </location>
</feature>